<evidence type="ECO:0000256" key="1">
    <source>
        <dbReference type="SAM" id="SignalP"/>
    </source>
</evidence>
<keyword evidence="1" id="KW-0732">Signal</keyword>
<dbReference type="STRING" id="39777.B7L28_09130"/>
<gene>
    <name evidence="2" type="ORF">HMPREF3233_01975</name>
</gene>
<evidence type="ECO:0000313" key="2">
    <source>
        <dbReference type="EMBL" id="KXA61159.1"/>
    </source>
</evidence>
<dbReference type="AlphaFoldDB" id="A0A133RZG1"/>
<evidence type="ECO:0000313" key="3">
    <source>
        <dbReference type="Proteomes" id="UP000070226"/>
    </source>
</evidence>
<accession>A0A133RZG1</accession>
<feature type="signal peptide" evidence="1">
    <location>
        <begin position="1"/>
        <end position="28"/>
    </location>
</feature>
<protein>
    <submittedName>
        <fullName evidence="2">Uncharacterized protein</fullName>
    </submittedName>
</protein>
<dbReference type="PATRIC" id="fig|39777.7.peg.1944"/>
<comment type="caution">
    <text evidence="2">The sequence shown here is derived from an EMBL/GenBank/DDBJ whole genome shotgun (WGS) entry which is preliminary data.</text>
</comment>
<reference evidence="2 3" key="1">
    <citation type="submission" date="2016-01" db="EMBL/GenBank/DDBJ databases">
        <authorList>
            <person name="Oliw E.H."/>
        </authorList>
    </citation>
    <scope>NUCLEOTIDE SEQUENCE [LARGE SCALE GENOMIC DNA]</scope>
    <source>
        <strain evidence="2 3">CMW7756B</strain>
    </source>
</reference>
<dbReference type="EMBL" id="LRQT01000123">
    <property type="protein sequence ID" value="KXA61159.1"/>
    <property type="molecule type" value="Genomic_DNA"/>
</dbReference>
<proteinExistence type="predicted"/>
<dbReference type="Proteomes" id="UP000070226">
    <property type="component" value="Unassembled WGS sequence"/>
</dbReference>
<feature type="chain" id="PRO_5007459099" evidence="1">
    <location>
        <begin position="29"/>
        <end position="148"/>
    </location>
</feature>
<name>A0A133RZG1_9FIRM</name>
<sequence>MEANIMNKKLVTTFALAATLLVGSVASAADWNGLANYPEVPNSANGTETYYFDKASQFNLIDGSRNYVFGINVVNMHNNQYGEATLFKYIVHPSLHTVYRFAPDGQLYQINPGTNEFNMFKAAWKEVYGTEFAFPDVNAVPATVNVHA</sequence>
<organism evidence="2">
    <name type="scientific">Veillonella atypica</name>
    <dbReference type="NCBI Taxonomy" id="39777"/>
    <lineage>
        <taxon>Bacteria</taxon>
        <taxon>Bacillati</taxon>
        <taxon>Bacillota</taxon>
        <taxon>Negativicutes</taxon>
        <taxon>Veillonellales</taxon>
        <taxon>Veillonellaceae</taxon>
        <taxon>Veillonella</taxon>
    </lineage>
</organism>